<evidence type="ECO:0000313" key="1">
    <source>
        <dbReference type="EMBL" id="JAD64641.1"/>
    </source>
</evidence>
<accession>A0A0A9BMS8</accession>
<dbReference type="EMBL" id="GBRH01233254">
    <property type="protein sequence ID" value="JAD64641.1"/>
    <property type="molecule type" value="Transcribed_RNA"/>
</dbReference>
<sequence>MNLFNSFILCSLDVDHTFLLI</sequence>
<name>A0A0A9BMS8_ARUDO</name>
<protein>
    <submittedName>
        <fullName evidence="1">Uncharacterized protein</fullName>
    </submittedName>
</protein>
<dbReference type="AlphaFoldDB" id="A0A0A9BMS8"/>
<reference evidence="1" key="2">
    <citation type="journal article" date="2015" name="Data Brief">
        <title>Shoot transcriptome of the giant reed, Arundo donax.</title>
        <authorList>
            <person name="Barrero R.A."/>
            <person name="Guerrero F.D."/>
            <person name="Moolhuijzen P."/>
            <person name="Goolsby J.A."/>
            <person name="Tidwell J."/>
            <person name="Bellgard S.E."/>
            <person name="Bellgard M.I."/>
        </authorList>
    </citation>
    <scope>NUCLEOTIDE SEQUENCE</scope>
    <source>
        <tissue evidence="1">Shoot tissue taken approximately 20 cm above the soil surface</tissue>
    </source>
</reference>
<proteinExistence type="predicted"/>
<organism evidence="1">
    <name type="scientific">Arundo donax</name>
    <name type="common">Giant reed</name>
    <name type="synonym">Donax arundinaceus</name>
    <dbReference type="NCBI Taxonomy" id="35708"/>
    <lineage>
        <taxon>Eukaryota</taxon>
        <taxon>Viridiplantae</taxon>
        <taxon>Streptophyta</taxon>
        <taxon>Embryophyta</taxon>
        <taxon>Tracheophyta</taxon>
        <taxon>Spermatophyta</taxon>
        <taxon>Magnoliopsida</taxon>
        <taxon>Liliopsida</taxon>
        <taxon>Poales</taxon>
        <taxon>Poaceae</taxon>
        <taxon>PACMAD clade</taxon>
        <taxon>Arundinoideae</taxon>
        <taxon>Arundineae</taxon>
        <taxon>Arundo</taxon>
    </lineage>
</organism>
<reference evidence="1" key="1">
    <citation type="submission" date="2014-09" db="EMBL/GenBank/DDBJ databases">
        <authorList>
            <person name="Magalhaes I.L.F."/>
            <person name="Oliveira U."/>
            <person name="Santos F.R."/>
            <person name="Vidigal T.H.D.A."/>
            <person name="Brescovit A.D."/>
            <person name="Santos A.J."/>
        </authorList>
    </citation>
    <scope>NUCLEOTIDE SEQUENCE</scope>
    <source>
        <tissue evidence="1">Shoot tissue taken approximately 20 cm above the soil surface</tissue>
    </source>
</reference>